<comment type="subcellular location">
    <subcellularLocation>
        <location evidence="1">Cell membrane</location>
        <topology evidence="1">Multi-pass membrane protein</topology>
    </subcellularLocation>
</comment>
<feature type="region of interest" description="Disordered" evidence="8">
    <location>
        <begin position="456"/>
        <end position="504"/>
    </location>
</feature>
<feature type="transmembrane region" description="Helical" evidence="9">
    <location>
        <begin position="321"/>
        <end position="337"/>
    </location>
</feature>
<evidence type="ECO:0000313" key="10">
    <source>
        <dbReference type="EMBL" id="MEU8135212.1"/>
    </source>
</evidence>
<comment type="caution">
    <text evidence="10">The sequence shown here is derived from an EMBL/GenBank/DDBJ whole genome shotgun (WGS) entry which is preliminary data.</text>
</comment>
<evidence type="ECO:0000256" key="8">
    <source>
        <dbReference type="SAM" id="MobiDB-lite"/>
    </source>
</evidence>
<evidence type="ECO:0000256" key="1">
    <source>
        <dbReference type="ARBA" id="ARBA00004651"/>
    </source>
</evidence>
<feature type="transmembrane region" description="Helical" evidence="9">
    <location>
        <begin position="364"/>
        <end position="381"/>
    </location>
</feature>
<keyword evidence="6 9" id="KW-0472">Membrane</keyword>
<keyword evidence="4 9" id="KW-0812">Transmembrane</keyword>
<feature type="transmembrane region" description="Helical" evidence="9">
    <location>
        <begin position="227"/>
        <end position="246"/>
    </location>
</feature>
<dbReference type="Proteomes" id="UP001551482">
    <property type="component" value="Unassembled WGS sequence"/>
</dbReference>
<feature type="transmembrane region" description="Helical" evidence="9">
    <location>
        <begin position="149"/>
        <end position="165"/>
    </location>
</feature>
<evidence type="ECO:0000256" key="5">
    <source>
        <dbReference type="ARBA" id="ARBA00022989"/>
    </source>
</evidence>
<evidence type="ECO:0000256" key="6">
    <source>
        <dbReference type="ARBA" id="ARBA00023136"/>
    </source>
</evidence>
<dbReference type="EMBL" id="JBEZFP010000038">
    <property type="protein sequence ID" value="MEU8135212.1"/>
    <property type="molecule type" value="Genomic_DNA"/>
</dbReference>
<evidence type="ECO:0000256" key="2">
    <source>
        <dbReference type="ARBA" id="ARBA00022475"/>
    </source>
</evidence>
<protein>
    <submittedName>
        <fullName evidence="10">Glycosyltransferase 87 family protein</fullName>
    </submittedName>
</protein>
<feature type="transmembrane region" description="Helical" evidence="9">
    <location>
        <begin position="416"/>
        <end position="441"/>
    </location>
</feature>
<feature type="transmembrane region" description="Helical" evidence="9">
    <location>
        <begin position="196"/>
        <end position="220"/>
    </location>
</feature>
<keyword evidence="3" id="KW-0808">Transferase</keyword>
<keyword evidence="11" id="KW-1185">Reference proteome</keyword>
<proteinExistence type="inferred from homology"/>
<feature type="compositionally biased region" description="Low complexity" evidence="8">
    <location>
        <begin position="466"/>
        <end position="488"/>
    </location>
</feature>
<sequence length="504" mass="55341">MSFHHVLVSSCRELLTLAPRTPYGTKRDKTFGRGRLLLLVGVPAALLTLGLWTWWSLTQTDIFWKMFDLSVYHNAAESVDDRGQYILYERSFGIWQLPFIYPPFSAYIFVKLLPLGFAGLKWFMTVSSLVSILAVCWASWGMLGYRRSWGRLGAALTTFAVVVWLEPVSWTLIWGQVNLALLAIVLLDLAQPDARWWKGIGVGLAAGFKLTPAIFIVYLVMTRRFKAAVAAVAAFFATVAFGWIVLPNASRTYWTNLSEISGRVDSELSVGTLNNQSIKGMLTRLIDNESVVGVVWLILCAAIVILGLLAAAKASLAGRELLGVVIVGSLSLLVSPISWSHHWVWVIPAFVLLAHMAFTSRRKLWWFATAGFFVFYASWPMKINALGEWDERVPLQPFGLMWLVPRDEDRESHWNVWQFFVGNSYLLAGIVLTVVVSWLILKNTSLTSLEPVEISTPDSGAVEGTPEPVGAAAPAGAASVGSSASSEPDGTDEGAGRKGVGIGG</sequence>
<reference evidence="10 11" key="1">
    <citation type="submission" date="2024-06" db="EMBL/GenBank/DDBJ databases">
        <title>The Natural Products Discovery Center: Release of the First 8490 Sequenced Strains for Exploring Actinobacteria Biosynthetic Diversity.</title>
        <authorList>
            <person name="Kalkreuter E."/>
            <person name="Kautsar S.A."/>
            <person name="Yang D."/>
            <person name="Bader C.D."/>
            <person name="Teijaro C.N."/>
            <person name="Fluegel L."/>
            <person name="Davis C.M."/>
            <person name="Simpson J.R."/>
            <person name="Lauterbach L."/>
            <person name="Steele A.D."/>
            <person name="Gui C."/>
            <person name="Meng S."/>
            <person name="Li G."/>
            <person name="Viehrig K."/>
            <person name="Ye F."/>
            <person name="Su P."/>
            <person name="Kiefer A.F."/>
            <person name="Nichols A."/>
            <person name="Cepeda A.J."/>
            <person name="Yan W."/>
            <person name="Fan B."/>
            <person name="Jiang Y."/>
            <person name="Adhikari A."/>
            <person name="Zheng C.-J."/>
            <person name="Schuster L."/>
            <person name="Cowan T.M."/>
            <person name="Smanski M.J."/>
            <person name="Chevrette M.G."/>
            <person name="De Carvalho L.P.S."/>
            <person name="Shen B."/>
        </authorList>
    </citation>
    <scope>NUCLEOTIDE SEQUENCE [LARGE SCALE GENOMIC DNA]</scope>
    <source>
        <strain evidence="10 11">NPDC048946</strain>
    </source>
</reference>
<feature type="transmembrane region" description="Helical" evidence="9">
    <location>
        <begin position="343"/>
        <end position="359"/>
    </location>
</feature>
<evidence type="ECO:0000256" key="7">
    <source>
        <dbReference type="ARBA" id="ARBA00024033"/>
    </source>
</evidence>
<dbReference type="InterPro" id="IPR018584">
    <property type="entry name" value="GT87"/>
</dbReference>
<gene>
    <name evidence="10" type="ORF">AB0C36_17040</name>
</gene>
<feature type="transmembrane region" description="Helical" evidence="9">
    <location>
        <begin position="36"/>
        <end position="55"/>
    </location>
</feature>
<keyword evidence="2" id="KW-1003">Cell membrane</keyword>
<organism evidence="10 11">
    <name type="scientific">Streptodolium elevatio</name>
    <dbReference type="NCBI Taxonomy" id="3157996"/>
    <lineage>
        <taxon>Bacteria</taxon>
        <taxon>Bacillati</taxon>
        <taxon>Actinomycetota</taxon>
        <taxon>Actinomycetes</taxon>
        <taxon>Kitasatosporales</taxon>
        <taxon>Streptomycetaceae</taxon>
        <taxon>Streptodolium</taxon>
    </lineage>
</organism>
<evidence type="ECO:0000313" key="11">
    <source>
        <dbReference type="Proteomes" id="UP001551482"/>
    </source>
</evidence>
<name>A0ABV3DHH5_9ACTN</name>
<feature type="transmembrane region" description="Helical" evidence="9">
    <location>
        <begin position="291"/>
        <end position="309"/>
    </location>
</feature>
<dbReference type="Pfam" id="PF09594">
    <property type="entry name" value="GT87"/>
    <property type="match status" value="1"/>
</dbReference>
<accession>A0ABV3DHH5</accession>
<evidence type="ECO:0000256" key="9">
    <source>
        <dbReference type="SAM" id="Phobius"/>
    </source>
</evidence>
<keyword evidence="5 9" id="KW-1133">Transmembrane helix</keyword>
<comment type="similarity">
    <text evidence="7">Belongs to the glycosyltransferase 87 family.</text>
</comment>
<dbReference type="RefSeq" id="WP_358354709.1">
    <property type="nucleotide sequence ID" value="NZ_JBEZFP010000038.1"/>
</dbReference>
<evidence type="ECO:0000256" key="3">
    <source>
        <dbReference type="ARBA" id="ARBA00022679"/>
    </source>
</evidence>
<feature type="transmembrane region" description="Helical" evidence="9">
    <location>
        <begin position="122"/>
        <end position="143"/>
    </location>
</feature>
<evidence type="ECO:0000256" key="4">
    <source>
        <dbReference type="ARBA" id="ARBA00022692"/>
    </source>
</evidence>